<feature type="compositionally biased region" description="Polar residues" evidence="1">
    <location>
        <begin position="30"/>
        <end position="40"/>
    </location>
</feature>
<dbReference type="EMBL" id="OIVN01000780">
    <property type="protein sequence ID" value="SPC85478.1"/>
    <property type="molecule type" value="Genomic_DNA"/>
</dbReference>
<dbReference type="AlphaFoldDB" id="A0A2N9FEB3"/>
<reference evidence="2" key="1">
    <citation type="submission" date="2018-02" db="EMBL/GenBank/DDBJ databases">
        <authorList>
            <person name="Cohen D.B."/>
            <person name="Kent A.D."/>
        </authorList>
    </citation>
    <scope>NUCLEOTIDE SEQUENCE</scope>
</reference>
<protein>
    <submittedName>
        <fullName evidence="2">Uncharacterized protein</fullName>
    </submittedName>
</protein>
<organism evidence="2">
    <name type="scientific">Fagus sylvatica</name>
    <name type="common">Beechnut</name>
    <dbReference type="NCBI Taxonomy" id="28930"/>
    <lineage>
        <taxon>Eukaryota</taxon>
        <taxon>Viridiplantae</taxon>
        <taxon>Streptophyta</taxon>
        <taxon>Embryophyta</taxon>
        <taxon>Tracheophyta</taxon>
        <taxon>Spermatophyta</taxon>
        <taxon>Magnoliopsida</taxon>
        <taxon>eudicotyledons</taxon>
        <taxon>Gunneridae</taxon>
        <taxon>Pentapetalae</taxon>
        <taxon>rosids</taxon>
        <taxon>fabids</taxon>
        <taxon>Fagales</taxon>
        <taxon>Fagaceae</taxon>
        <taxon>Fagus</taxon>
    </lineage>
</organism>
<evidence type="ECO:0000256" key="1">
    <source>
        <dbReference type="SAM" id="MobiDB-lite"/>
    </source>
</evidence>
<feature type="region of interest" description="Disordered" evidence="1">
    <location>
        <begin position="1"/>
        <end position="50"/>
    </location>
</feature>
<gene>
    <name evidence="2" type="ORF">FSB_LOCUS13360</name>
</gene>
<evidence type="ECO:0000313" key="2">
    <source>
        <dbReference type="EMBL" id="SPC85478.1"/>
    </source>
</evidence>
<proteinExistence type="predicted"/>
<accession>A0A2N9FEB3</accession>
<feature type="compositionally biased region" description="Basic and acidic residues" evidence="1">
    <location>
        <begin position="41"/>
        <end position="50"/>
    </location>
</feature>
<name>A0A2N9FEB3_FAGSY</name>
<sequence length="458" mass="51687">MASEGSSWHHVWSEELPSELSNREDGGNSIDETPSVSGSSRGDRIPDPDERACSSKYDDVAFYEADFNAVGVDSLTVDEFLYCYKPCQIVVSPGFWTLNNRQKGMKLVTGLPTSNREWKDDYVFFCGDNWEGLPWEEKDNSFVRVHRAWGTPPISALKRPKLNQDGLNQVLRALYYKDHHYTNFIQPEVLALYSFGPKLEETNQKRMATAKLNKEKLKRMMEQKDVVPVNLGKKRRGDMASKPSSDKVIVHPPTQQSAPIVQVPAMSVEVIELMEIPSSSRVVDKPPTLALDPLALCRAKSVVTKGDMDDYGKLTMDVVKRALAHSLMKGLTEAMVVTNRCMHWEEGIVKLKSQLTDAMDANKTLSSTAVELTREKNLLTDELTKVGMEAAMKDEELRRMTESYGKALDQLKQAKQKYPDLDFDVFQSYEDDDFITPVEERNDATALVDPQLTDDTTN</sequence>